<keyword evidence="3" id="KW-1185">Reference proteome</keyword>
<organism evidence="2 3">
    <name type="scientific">Phytophthora citrophthora</name>
    <dbReference type="NCBI Taxonomy" id="4793"/>
    <lineage>
        <taxon>Eukaryota</taxon>
        <taxon>Sar</taxon>
        <taxon>Stramenopiles</taxon>
        <taxon>Oomycota</taxon>
        <taxon>Peronosporomycetes</taxon>
        <taxon>Peronosporales</taxon>
        <taxon>Peronosporaceae</taxon>
        <taxon>Phytophthora</taxon>
    </lineage>
</organism>
<protein>
    <submittedName>
        <fullName evidence="2">Uncharacterized protein</fullName>
    </submittedName>
</protein>
<feature type="region of interest" description="Disordered" evidence="1">
    <location>
        <begin position="21"/>
        <end position="59"/>
    </location>
</feature>
<sequence length="80" mass="9095">MAARESGSAVSMDSGIAFHVSHVHSNAEDRDDPRGEELKRETLRKKRTKSSSRRRETLQEAQAVWIARHSDVWKSASWCS</sequence>
<gene>
    <name evidence="2" type="ORF">P3T76_013900</name>
</gene>
<dbReference type="EMBL" id="JASMQC010000038">
    <property type="protein sequence ID" value="KAK1930578.1"/>
    <property type="molecule type" value="Genomic_DNA"/>
</dbReference>
<dbReference type="AlphaFoldDB" id="A0AAD9LBL6"/>
<feature type="compositionally biased region" description="Basic and acidic residues" evidence="1">
    <location>
        <begin position="25"/>
        <end position="41"/>
    </location>
</feature>
<accession>A0AAD9LBL6</accession>
<feature type="compositionally biased region" description="Basic residues" evidence="1">
    <location>
        <begin position="42"/>
        <end position="52"/>
    </location>
</feature>
<evidence type="ECO:0000256" key="1">
    <source>
        <dbReference type="SAM" id="MobiDB-lite"/>
    </source>
</evidence>
<dbReference type="Proteomes" id="UP001259832">
    <property type="component" value="Unassembled WGS sequence"/>
</dbReference>
<proteinExistence type="predicted"/>
<comment type="caution">
    <text evidence="2">The sequence shown here is derived from an EMBL/GenBank/DDBJ whole genome shotgun (WGS) entry which is preliminary data.</text>
</comment>
<evidence type="ECO:0000313" key="2">
    <source>
        <dbReference type="EMBL" id="KAK1930578.1"/>
    </source>
</evidence>
<reference evidence="2" key="1">
    <citation type="submission" date="2023-08" db="EMBL/GenBank/DDBJ databases">
        <title>Reference Genome Resource for the Citrus Pathogen Phytophthora citrophthora.</title>
        <authorList>
            <person name="Moller H."/>
            <person name="Coetzee B."/>
            <person name="Rose L.J."/>
            <person name="Van Niekerk J.M."/>
        </authorList>
    </citation>
    <scope>NUCLEOTIDE SEQUENCE</scope>
    <source>
        <strain evidence="2">STE-U-9442</strain>
    </source>
</reference>
<name>A0AAD9LBL6_9STRA</name>
<evidence type="ECO:0000313" key="3">
    <source>
        <dbReference type="Proteomes" id="UP001259832"/>
    </source>
</evidence>